<proteinExistence type="inferred from homology"/>
<comment type="similarity">
    <text evidence="1">Belongs to the beta-lactamase family.</text>
</comment>
<dbReference type="Pfam" id="PF11954">
    <property type="entry name" value="DUF3471"/>
    <property type="match status" value="1"/>
</dbReference>
<organism evidence="5 6">
    <name type="scientific">Aminobacter carboxidus</name>
    <dbReference type="NCBI Taxonomy" id="376165"/>
    <lineage>
        <taxon>Bacteria</taxon>
        <taxon>Pseudomonadati</taxon>
        <taxon>Pseudomonadota</taxon>
        <taxon>Alphaproteobacteria</taxon>
        <taxon>Hyphomicrobiales</taxon>
        <taxon>Phyllobacteriaceae</taxon>
        <taxon>Aminobacter</taxon>
    </lineage>
</organism>
<feature type="transmembrane region" description="Helical" evidence="2">
    <location>
        <begin position="12"/>
        <end position="33"/>
    </location>
</feature>
<keyword evidence="2" id="KW-0812">Transmembrane</keyword>
<evidence type="ECO:0000256" key="2">
    <source>
        <dbReference type="SAM" id="Phobius"/>
    </source>
</evidence>
<feature type="domain" description="Beta-lactamase-related" evidence="3">
    <location>
        <begin position="72"/>
        <end position="375"/>
    </location>
</feature>
<dbReference type="PANTHER" id="PTHR22935">
    <property type="entry name" value="PENICILLIN-BINDING PROTEIN"/>
    <property type="match status" value="1"/>
</dbReference>
<keyword evidence="2" id="KW-0472">Membrane</keyword>
<evidence type="ECO:0000313" key="6">
    <source>
        <dbReference type="Proteomes" id="UP000532373"/>
    </source>
</evidence>
<evidence type="ECO:0000259" key="3">
    <source>
        <dbReference type="Pfam" id="PF00144"/>
    </source>
</evidence>
<feature type="domain" description="Peptidase S12 Pab87-related C-terminal" evidence="4">
    <location>
        <begin position="398"/>
        <end position="476"/>
    </location>
</feature>
<dbReference type="RefSeq" id="WP_184772583.1">
    <property type="nucleotide sequence ID" value="NZ_JACHGI010000015.1"/>
</dbReference>
<evidence type="ECO:0000256" key="1">
    <source>
        <dbReference type="ARBA" id="ARBA00038473"/>
    </source>
</evidence>
<dbReference type="Gene3D" id="3.40.710.10">
    <property type="entry name" value="DD-peptidase/beta-lactamase superfamily"/>
    <property type="match status" value="1"/>
</dbReference>
<evidence type="ECO:0000313" key="5">
    <source>
        <dbReference type="EMBL" id="MBB6469313.1"/>
    </source>
</evidence>
<dbReference type="InterPro" id="IPR001466">
    <property type="entry name" value="Beta-lactam-related"/>
</dbReference>
<dbReference type="PANTHER" id="PTHR22935:SF95">
    <property type="entry name" value="BETA-LACTAMASE-LIKE 1-RELATED"/>
    <property type="match status" value="1"/>
</dbReference>
<comment type="caution">
    <text evidence="5">The sequence shown here is derived from an EMBL/GenBank/DDBJ whole genome shotgun (WGS) entry which is preliminary data.</text>
</comment>
<dbReference type="InterPro" id="IPR021860">
    <property type="entry name" value="Peptidase_S12_Pab87-rel_C"/>
</dbReference>
<gene>
    <name evidence="5" type="ORF">HNQ96_005202</name>
</gene>
<protein>
    <submittedName>
        <fullName evidence="5">CubicO group peptidase (Beta-lactamase class C family)</fullName>
    </submittedName>
</protein>
<dbReference type="Proteomes" id="UP000532373">
    <property type="component" value="Unassembled WGS sequence"/>
</dbReference>
<dbReference type="EMBL" id="JACHGI010000015">
    <property type="protein sequence ID" value="MBB6469313.1"/>
    <property type="molecule type" value="Genomic_DNA"/>
</dbReference>
<name>A0A8E2BEQ2_9HYPH</name>
<dbReference type="SUPFAM" id="SSF56601">
    <property type="entry name" value="beta-lactamase/transpeptidase-like"/>
    <property type="match status" value="1"/>
</dbReference>
<keyword evidence="2" id="KW-1133">Transmembrane helix</keyword>
<sequence>MKPFRTRSAFSAALTAAAVIFTVAAVIGGLLYLDRKQDRPIVVTAAASASSGQLPVETEIRRILADRIDVQRQSVGIVVGTIGPNGRSIVAHGSFGGLDPRPVDGDTVFEIGSVTKVFTGLLLADMAARGEVALTEPVSRYLPLNVVVPERGGKAITLVDLATQTSGLPRMPDNFEATDETNPYADYTIDEMYAFMSGYKLPRDIGTEYEHSNLGSALLGQALASRAGKSYQALVQERIGVPLAMRSTAIELTPRLAKRMATGHNELLEIVPNWDLPAFAGAGALRSSANDLLELLQLAVKTGKTPLTTALAGTLATRRAIGEQETSAALGWVVTKSSNGEIAWHDGGTGGYSAFVGFHLASRTGVVVLSNANTGVSDIGLHLLNPEIPLTRVKPRHSEVSVDPKLFDAYVGRYQLAPDVVLSVMRDDDALFAQFTGQPRLRLFAEGGHRFFYKEVEAAITFAAPQANRSPSLVLHRFGRDMAAPRLSD</sequence>
<accession>A0A8E2BEQ2</accession>
<reference evidence="5 6" key="1">
    <citation type="submission" date="2020-08" db="EMBL/GenBank/DDBJ databases">
        <title>Genomic Encyclopedia of Type Strains, Phase IV (KMG-IV): sequencing the most valuable type-strain genomes for metagenomic binning, comparative biology and taxonomic classification.</title>
        <authorList>
            <person name="Goeker M."/>
        </authorList>
    </citation>
    <scope>NUCLEOTIDE SEQUENCE [LARGE SCALE GENOMIC DNA]</scope>
    <source>
        <strain evidence="5 6">DSM 17454</strain>
    </source>
</reference>
<dbReference type="InterPro" id="IPR012338">
    <property type="entry name" value="Beta-lactam/transpept-like"/>
</dbReference>
<dbReference type="Pfam" id="PF00144">
    <property type="entry name" value="Beta-lactamase"/>
    <property type="match status" value="1"/>
</dbReference>
<evidence type="ECO:0000259" key="4">
    <source>
        <dbReference type="Pfam" id="PF11954"/>
    </source>
</evidence>
<dbReference type="InterPro" id="IPR051478">
    <property type="entry name" value="Beta-lactamase-like_AB/R"/>
</dbReference>
<dbReference type="AlphaFoldDB" id="A0A8E2BEQ2"/>